<comment type="similarity">
    <text evidence="1 3">Belongs to the type-B carboxylesterase/lipase family.</text>
</comment>
<feature type="transmembrane region" description="Helical" evidence="4">
    <location>
        <begin position="21"/>
        <end position="42"/>
    </location>
</feature>
<evidence type="ECO:0000313" key="6">
    <source>
        <dbReference type="EMBL" id="CAD8613192.1"/>
    </source>
</evidence>
<dbReference type="PANTHER" id="PTHR11559">
    <property type="entry name" value="CARBOXYLESTERASE"/>
    <property type="match status" value="1"/>
</dbReference>
<dbReference type="InterPro" id="IPR019819">
    <property type="entry name" value="Carboxylesterase_B_CS"/>
</dbReference>
<dbReference type="GO" id="GO:0016787">
    <property type="term" value="F:hydrolase activity"/>
    <property type="evidence" value="ECO:0007669"/>
    <property type="project" value="UniProtKB-KW"/>
</dbReference>
<dbReference type="InterPro" id="IPR002018">
    <property type="entry name" value="CarbesteraseB"/>
</dbReference>
<keyword evidence="4" id="KW-1133">Transmembrane helix</keyword>
<dbReference type="InterPro" id="IPR050309">
    <property type="entry name" value="Type-B_Carboxylest/Lipase"/>
</dbReference>
<keyword evidence="4" id="KW-0472">Membrane</keyword>
<keyword evidence="4" id="KW-0812">Transmembrane</keyword>
<evidence type="ECO:0000256" key="1">
    <source>
        <dbReference type="ARBA" id="ARBA00005964"/>
    </source>
</evidence>
<dbReference type="PROSITE" id="PS00941">
    <property type="entry name" value="CARBOXYLESTERASE_B_2"/>
    <property type="match status" value="1"/>
</dbReference>
<dbReference type="AlphaFoldDB" id="A0A7S0Q647"/>
<reference evidence="6" key="1">
    <citation type="submission" date="2021-01" db="EMBL/GenBank/DDBJ databases">
        <authorList>
            <person name="Corre E."/>
            <person name="Pelletier E."/>
            <person name="Niang G."/>
            <person name="Scheremetjew M."/>
            <person name="Finn R."/>
            <person name="Kale V."/>
            <person name="Holt S."/>
            <person name="Cochrane G."/>
            <person name="Meng A."/>
            <person name="Brown T."/>
            <person name="Cohen L."/>
        </authorList>
    </citation>
    <scope>NUCLEOTIDE SEQUENCE</scope>
    <source>
        <strain evidence="6">PLY182g</strain>
    </source>
</reference>
<dbReference type="Gene3D" id="3.40.50.1820">
    <property type="entry name" value="alpha/beta hydrolase"/>
    <property type="match status" value="1"/>
</dbReference>
<evidence type="ECO:0000256" key="4">
    <source>
        <dbReference type="SAM" id="Phobius"/>
    </source>
</evidence>
<dbReference type="InterPro" id="IPR019826">
    <property type="entry name" value="Carboxylesterase_B_AS"/>
</dbReference>
<sequence>MLIVYASSNIPVTYSAMKKAFAWRDIMIVALFAATTGFSSILPPPRLEVIDTSYGPVTGFAGTTASCTAFYGIPYAAPPTGEYRFKPPQPMAPWKKPRPAIEKTKTTICPQTQRYSSAPPDLLIKPMPMSEDCLFLNVWTPHYAPSSGSSLPVLVFIHGGIYKYGSGVLTGGWPGNDLSDLCANHGADGDVVMVTLNYRLGVFGFFASDELLAEPQGTAGNMGLQDQREALKWVHANIAAFGGNPSRVTLWGQSAGGSSVTTHLTTAQSSPFFSAAIVMSPGLVAFRSFESASNYCDALAGAAGCNKTSDLTNSTLACMRRLDWLELLGVQDGIGLSLDGFHPDQAVKTGYKAGDAVWGPTSDGFEYPRSSTQYSVLQSGSFSPKPILVGGNTNEKANLACHTEVPFEQDSFRRHIKEDYGIASDREVMDNLTALYDSSRHSGNWRQSYIAASSDAGFSCVSRVLLDAFFKAGAPTFQYLLTSPLNGTNPYQGVCMGPGHGEDLDLAFFSPFAREILHETPAEENLSKRMKRYLVTFVALHTPPTEWPRYGANRAHLAFSATVNDSVGMQYRQEQCNFLDTSRMTEWKVMPCADLAIDVPLWGHC</sequence>
<dbReference type="EC" id="3.1.1.-" evidence="3"/>
<accession>A0A7S0Q647</accession>
<dbReference type="PROSITE" id="PS00122">
    <property type="entry name" value="CARBOXYLESTERASE_B_1"/>
    <property type="match status" value="1"/>
</dbReference>
<evidence type="ECO:0000259" key="5">
    <source>
        <dbReference type="Pfam" id="PF00135"/>
    </source>
</evidence>
<dbReference type="EMBL" id="HBEY01034706">
    <property type="protein sequence ID" value="CAD8613192.1"/>
    <property type="molecule type" value="Transcribed_RNA"/>
</dbReference>
<protein>
    <recommendedName>
        <fullName evidence="3">Carboxylic ester hydrolase</fullName>
        <ecNumber evidence="3">3.1.1.-</ecNumber>
    </recommendedName>
</protein>
<dbReference type="SUPFAM" id="SSF53474">
    <property type="entry name" value="alpha/beta-Hydrolases"/>
    <property type="match status" value="1"/>
</dbReference>
<organism evidence="6">
    <name type="scientific">Coccolithus braarudii</name>
    <dbReference type="NCBI Taxonomy" id="221442"/>
    <lineage>
        <taxon>Eukaryota</taxon>
        <taxon>Haptista</taxon>
        <taxon>Haptophyta</taxon>
        <taxon>Prymnesiophyceae</taxon>
        <taxon>Coccolithales</taxon>
        <taxon>Coccolithaceae</taxon>
        <taxon>Coccolithus</taxon>
    </lineage>
</organism>
<dbReference type="Pfam" id="PF00135">
    <property type="entry name" value="COesterase"/>
    <property type="match status" value="1"/>
</dbReference>
<proteinExistence type="inferred from homology"/>
<evidence type="ECO:0000256" key="3">
    <source>
        <dbReference type="RuleBase" id="RU361235"/>
    </source>
</evidence>
<dbReference type="InterPro" id="IPR029058">
    <property type="entry name" value="AB_hydrolase_fold"/>
</dbReference>
<keyword evidence="2 3" id="KW-0378">Hydrolase</keyword>
<name>A0A7S0Q647_9EUKA</name>
<gene>
    <name evidence="6" type="ORF">CPEL01642_LOCUS16572</name>
</gene>
<evidence type="ECO:0000256" key="2">
    <source>
        <dbReference type="ARBA" id="ARBA00022801"/>
    </source>
</evidence>
<feature type="domain" description="Carboxylesterase type B" evidence="5">
    <location>
        <begin position="48"/>
        <end position="578"/>
    </location>
</feature>